<dbReference type="GO" id="GO:0000719">
    <property type="term" value="P:photoreactive repair"/>
    <property type="evidence" value="ECO:0007669"/>
    <property type="project" value="TreeGrafter"/>
</dbReference>
<evidence type="ECO:0000256" key="4">
    <source>
        <dbReference type="ARBA" id="ARBA00022827"/>
    </source>
</evidence>
<dbReference type="NCBIfam" id="TIGR02765">
    <property type="entry name" value="crypto_DASH"/>
    <property type="match status" value="1"/>
</dbReference>
<feature type="binding site" evidence="6">
    <location>
        <position position="232"/>
    </location>
    <ligand>
        <name>FAD</name>
        <dbReference type="ChEBI" id="CHEBI:57692"/>
    </ligand>
</feature>
<dbReference type="PANTHER" id="PTHR11455:SF22">
    <property type="entry name" value="CRYPTOCHROME DASH"/>
    <property type="match status" value="1"/>
</dbReference>
<feature type="binding site" evidence="6">
    <location>
        <begin position="382"/>
        <end position="384"/>
    </location>
    <ligand>
        <name>FAD</name>
        <dbReference type="ChEBI" id="CHEBI:57692"/>
    </ligand>
</feature>
<dbReference type="InterPro" id="IPR005101">
    <property type="entry name" value="Cryptochr/Photolyase_FAD-bd"/>
</dbReference>
<dbReference type="GO" id="GO:0003904">
    <property type="term" value="F:deoxyribodipyrimidine photo-lyase activity"/>
    <property type="evidence" value="ECO:0007669"/>
    <property type="project" value="TreeGrafter"/>
</dbReference>
<evidence type="ECO:0000256" key="7">
    <source>
        <dbReference type="PIRSR" id="PIRSR602081-2"/>
    </source>
</evidence>
<evidence type="ECO:0000313" key="10">
    <source>
        <dbReference type="EMBL" id="RIV36525.1"/>
    </source>
</evidence>
<dbReference type="InterPro" id="IPR036134">
    <property type="entry name" value="Crypto/Photolyase_FAD-like_sf"/>
</dbReference>
<feature type="site" description="Electron transfer via tryptophanyl radical" evidence="7">
    <location>
        <position position="369"/>
    </location>
</feature>
<proteinExistence type="inferred from homology"/>
<dbReference type="GO" id="GO:0003684">
    <property type="term" value="F:damaged DNA binding"/>
    <property type="evidence" value="ECO:0007669"/>
    <property type="project" value="TreeGrafter"/>
</dbReference>
<feature type="site" description="Electron transfer via tryptophanyl radical" evidence="7">
    <location>
        <position position="316"/>
    </location>
</feature>
<dbReference type="Gene3D" id="1.25.40.80">
    <property type="match status" value="1"/>
</dbReference>
<evidence type="ECO:0000256" key="5">
    <source>
        <dbReference type="ARBA" id="ARBA00022991"/>
    </source>
</evidence>
<feature type="binding site" evidence="6">
    <location>
        <begin position="245"/>
        <end position="249"/>
    </location>
    <ligand>
        <name>FAD</name>
        <dbReference type="ChEBI" id="CHEBI:57692"/>
    </ligand>
</feature>
<dbReference type="RefSeq" id="WP_119606478.1">
    <property type="nucleotide sequence ID" value="NZ_QXFH01000063.1"/>
</dbReference>
<comment type="caution">
    <text evidence="10">The sequence shown here is derived from an EMBL/GenBank/DDBJ whole genome shotgun (WGS) entry which is preliminary data.</text>
</comment>
<dbReference type="OrthoDB" id="9772484at2"/>
<dbReference type="Gene3D" id="1.10.579.10">
    <property type="entry name" value="DNA Cyclobutane Dipyrimidine Photolyase, subunit A, domain 3"/>
    <property type="match status" value="1"/>
</dbReference>
<evidence type="ECO:0000313" key="11">
    <source>
        <dbReference type="Proteomes" id="UP000266067"/>
    </source>
</evidence>
<dbReference type="InterPro" id="IPR036155">
    <property type="entry name" value="Crypto/Photolyase_N_sf"/>
</dbReference>
<dbReference type="GO" id="GO:0071949">
    <property type="term" value="F:FAD binding"/>
    <property type="evidence" value="ECO:0007669"/>
    <property type="project" value="TreeGrafter"/>
</dbReference>
<protein>
    <recommendedName>
        <fullName evidence="2 8">Cryptochrome DASH</fullName>
    </recommendedName>
</protein>
<feature type="domain" description="Photolyase/cryptochrome alpha/beta" evidence="9">
    <location>
        <begin position="2"/>
        <end position="135"/>
    </location>
</feature>
<reference evidence="10 11" key="1">
    <citation type="submission" date="2018-08" db="EMBL/GenBank/DDBJ databases">
        <title>Proposal of Muricauda 72 sp.nov. and Muricauda NH166 sp.nov., isolated from seawater.</title>
        <authorList>
            <person name="Cheng H."/>
            <person name="Wu Y.-H."/>
            <person name="Guo L.-L."/>
            <person name="Xu X.-W."/>
        </authorList>
    </citation>
    <scope>NUCLEOTIDE SEQUENCE [LARGE SCALE GENOMIC DNA]</scope>
    <source>
        <strain evidence="10 11">KCTC 22173</strain>
    </source>
</reference>
<gene>
    <name evidence="10" type="ORF">D2V08_02200</name>
</gene>
<name>A0A3A1ND89_9FLAO</name>
<keyword evidence="3 6" id="KW-0285">Flavoprotein</keyword>
<feature type="site" description="Electron transfer via tryptophanyl radical" evidence="7">
    <location>
        <position position="392"/>
    </location>
</feature>
<keyword evidence="5 8" id="KW-0157">Chromophore</keyword>
<evidence type="ECO:0000259" key="9">
    <source>
        <dbReference type="PROSITE" id="PS51645"/>
    </source>
</evidence>
<dbReference type="Pfam" id="PF03441">
    <property type="entry name" value="FAD_binding_7"/>
    <property type="match status" value="1"/>
</dbReference>
<keyword evidence="11" id="KW-1185">Reference proteome</keyword>
<dbReference type="Proteomes" id="UP000266067">
    <property type="component" value="Unassembled WGS sequence"/>
</dbReference>
<sequence>METSLIWFGNNLRVHDNEALHSAAKAKRVIAVYFFDPRHFQINPFGFKKTERFRAKFLQETVLQLKTDLEKLNITLLVYHEKPENKIPELVKQFNINHVFLQNEWTSEEEHVIKTVENRVSKAVTFHKTFDQFLFHPDDIPFDAHSQIPQVFTVFRKKCEKHCPVRPCFDKPALKPTENRIESTTEIPTLENLGFSSFETDHRSAFPFEGGEKIALQRVQHYFWDSKKLAYYKKTRNGLVGTDYSSKFSAWLANGSISARTIYWEVKRFEDEIKKNQDTYWLIFELIWRDYFKYVSLKHGNQIFKIDGILQKDYDWQTNKTAKEDWVNGETADDFVNANMIELKQTGWMSNRGRQNVASYWSKHLEQDWRIGASYFEAMLIDYDVHSNWGNWMYNSGVGNDPRNRTFNTKRQAEMYDPNKKFQSLWLQPTLF</sequence>
<dbReference type="Gene3D" id="3.40.50.620">
    <property type="entry name" value="HUPs"/>
    <property type="match status" value="1"/>
</dbReference>
<comment type="cofactor">
    <cofactor evidence="8">
        <name>(6R)-5,10-methylene-5,6,7,8-tetrahydrofolate</name>
        <dbReference type="ChEBI" id="CHEBI:15636"/>
    </cofactor>
    <text evidence="8">Binds 1 5,10-methenyltetrahydrofolate (MTHF) per subunit.</text>
</comment>
<dbReference type="InterPro" id="IPR002081">
    <property type="entry name" value="Cryptochrome/DNA_photolyase_1"/>
</dbReference>
<dbReference type="PROSITE" id="PS51645">
    <property type="entry name" value="PHR_CRY_ALPHA_BETA"/>
    <property type="match status" value="1"/>
</dbReference>
<evidence type="ECO:0000256" key="2">
    <source>
        <dbReference type="ARBA" id="ARBA00017881"/>
    </source>
</evidence>
<evidence type="ECO:0000256" key="6">
    <source>
        <dbReference type="PIRSR" id="PIRSR602081-1"/>
    </source>
</evidence>
<dbReference type="InterPro" id="IPR014729">
    <property type="entry name" value="Rossmann-like_a/b/a_fold"/>
</dbReference>
<dbReference type="Pfam" id="PF00875">
    <property type="entry name" value="DNA_photolyase"/>
    <property type="match status" value="1"/>
</dbReference>
<accession>A0A3A1ND89</accession>
<evidence type="ECO:0000256" key="3">
    <source>
        <dbReference type="ARBA" id="ARBA00022630"/>
    </source>
</evidence>
<organism evidence="10 11">
    <name type="scientific">Flagellimonas lutimaris</name>
    <dbReference type="NCBI Taxonomy" id="475082"/>
    <lineage>
        <taxon>Bacteria</taxon>
        <taxon>Pseudomonadati</taxon>
        <taxon>Bacteroidota</taxon>
        <taxon>Flavobacteriia</taxon>
        <taxon>Flavobacteriales</taxon>
        <taxon>Flavobacteriaceae</taxon>
        <taxon>Flagellimonas</taxon>
    </lineage>
</organism>
<dbReference type="EMBL" id="QXFH01000063">
    <property type="protein sequence ID" value="RIV36525.1"/>
    <property type="molecule type" value="Genomic_DNA"/>
</dbReference>
<evidence type="ECO:0000256" key="8">
    <source>
        <dbReference type="RuleBase" id="RU367151"/>
    </source>
</evidence>
<keyword evidence="4 6" id="KW-0274">FAD</keyword>
<comment type="similarity">
    <text evidence="1 8">Belongs to the DNA photolyase class-1 family.</text>
</comment>
<dbReference type="SUPFAM" id="SSF48173">
    <property type="entry name" value="Cryptochrome/photolyase FAD-binding domain"/>
    <property type="match status" value="1"/>
</dbReference>
<evidence type="ECO:0000256" key="1">
    <source>
        <dbReference type="ARBA" id="ARBA00005862"/>
    </source>
</evidence>
<dbReference type="SUPFAM" id="SSF52425">
    <property type="entry name" value="Cryptochrome/photolyase, N-terminal domain"/>
    <property type="match status" value="1"/>
</dbReference>
<comment type="function">
    <text evidence="8">May have a photoreceptor function.</text>
</comment>
<comment type="cofactor">
    <cofactor evidence="6 8">
        <name>FAD</name>
        <dbReference type="ChEBI" id="CHEBI:57692"/>
    </cofactor>
    <text evidence="6 8">Binds 1 FAD per subunit.</text>
</comment>
<dbReference type="PANTHER" id="PTHR11455">
    <property type="entry name" value="CRYPTOCHROME"/>
    <property type="match status" value="1"/>
</dbReference>
<dbReference type="AlphaFoldDB" id="A0A3A1ND89"/>
<dbReference type="InterPro" id="IPR014133">
    <property type="entry name" value="Cry_DASH"/>
</dbReference>
<dbReference type="InterPro" id="IPR006050">
    <property type="entry name" value="DNA_photolyase_N"/>
</dbReference>